<dbReference type="InterPro" id="IPR004167">
    <property type="entry name" value="PSBD"/>
</dbReference>
<dbReference type="PANTHER" id="PTHR23151">
    <property type="entry name" value="DIHYDROLIPOAMIDE ACETYL/SUCCINYL-TRANSFERASE-RELATED"/>
    <property type="match status" value="1"/>
</dbReference>
<dbReference type="EC" id="2.3.1.12" evidence="5"/>
<dbReference type="InterPro" id="IPR036625">
    <property type="entry name" value="E3-bd_dom_sf"/>
</dbReference>
<keyword evidence="5" id="KW-0012">Acyltransferase</keyword>
<dbReference type="EMBL" id="CAWUHC010000024">
    <property type="protein sequence ID" value="CAK7218721.1"/>
    <property type="molecule type" value="Genomic_DNA"/>
</dbReference>
<feature type="domain" description="Lipoyl-binding" evidence="3">
    <location>
        <begin position="35"/>
        <end position="111"/>
    </location>
</feature>
<feature type="region of interest" description="Disordered" evidence="2">
    <location>
        <begin position="116"/>
        <end position="186"/>
    </location>
</feature>
<dbReference type="Pfam" id="PF00364">
    <property type="entry name" value="Biotin_lipoyl"/>
    <property type="match status" value="1"/>
</dbReference>
<dbReference type="Gene3D" id="2.40.50.100">
    <property type="match status" value="1"/>
</dbReference>
<dbReference type="PROSITE" id="PS51826">
    <property type="entry name" value="PSBD"/>
    <property type="match status" value="1"/>
</dbReference>
<dbReference type="SUPFAM" id="SSF51230">
    <property type="entry name" value="Single hybrid motif"/>
    <property type="match status" value="1"/>
</dbReference>
<name>A0ABP0BHP4_9PEZI</name>
<dbReference type="Gene3D" id="4.10.320.10">
    <property type="entry name" value="E3-binding domain"/>
    <property type="match status" value="1"/>
</dbReference>
<evidence type="ECO:0000256" key="2">
    <source>
        <dbReference type="SAM" id="MobiDB-lite"/>
    </source>
</evidence>
<evidence type="ECO:0000313" key="5">
    <source>
        <dbReference type="EMBL" id="CAK7218721.1"/>
    </source>
</evidence>
<keyword evidence="6" id="KW-1185">Reference proteome</keyword>
<evidence type="ECO:0000259" key="3">
    <source>
        <dbReference type="PROSITE" id="PS50968"/>
    </source>
</evidence>
<dbReference type="GO" id="GO:0004742">
    <property type="term" value="F:dihydrolipoyllysine-residue acetyltransferase activity"/>
    <property type="evidence" value="ECO:0007669"/>
    <property type="project" value="UniProtKB-EC"/>
</dbReference>
<comment type="caution">
    <text evidence="5">The sequence shown here is derived from an EMBL/GenBank/DDBJ whole genome shotgun (WGS) entry which is preliminary data.</text>
</comment>
<dbReference type="InterPro" id="IPR000089">
    <property type="entry name" value="Biotin_lipoyl"/>
</dbReference>
<evidence type="ECO:0000256" key="1">
    <source>
        <dbReference type="ARBA" id="ARBA00007317"/>
    </source>
</evidence>
<dbReference type="Proteomes" id="UP001642406">
    <property type="component" value="Unassembled WGS sequence"/>
</dbReference>
<organism evidence="5 6">
    <name type="scientific">Sporothrix bragantina</name>
    <dbReference type="NCBI Taxonomy" id="671064"/>
    <lineage>
        <taxon>Eukaryota</taxon>
        <taxon>Fungi</taxon>
        <taxon>Dikarya</taxon>
        <taxon>Ascomycota</taxon>
        <taxon>Pezizomycotina</taxon>
        <taxon>Sordariomycetes</taxon>
        <taxon>Sordariomycetidae</taxon>
        <taxon>Ophiostomatales</taxon>
        <taxon>Ophiostomataceae</taxon>
        <taxon>Sporothrix</taxon>
    </lineage>
</organism>
<feature type="compositionally biased region" description="Low complexity" evidence="2">
    <location>
        <begin position="137"/>
        <end position="172"/>
    </location>
</feature>
<reference evidence="5 6" key="1">
    <citation type="submission" date="2024-01" db="EMBL/GenBank/DDBJ databases">
        <authorList>
            <person name="Allen C."/>
            <person name="Tagirdzhanova G."/>
        </authorList>
    </citation>
    <scope>NUCLEOTIDE SEQUENCE [LARGE SCALE GENOMIC DNA]</scope>
</reference>
<sequence length="464" mass="48088">MASFAAASRLSLRLAGRRWVQPSRGFNSTARLAVAQNMTMPALSPTMTEGSIAAWRVKEGDKYTAGDVLLEIETDKATMDVEAQEDGIVFKITQPDGSKGVPVGTRIAVLAEADDDVASLEMPPDEAPVKSSEGKDASTSSSSSSAAAASEQKTQSDQPKSTSSQSSSSSKTSTKKKGSAAPQNRPLYPSVFHLIKQNGLDPAAVVGDMTPTGPGGRLLKGDVLAYLGKVAASVPEELEARFEHLSHLDLSNIKIKETPKPAAAAAPAAAAPDAKAAAAAAAKAAAVKTTSVSLPVSLAAVLDAQDKIQSSLGVFMPVSTFVSRATEVANDELPRAGPAPAPSAEALFDAVVAPRSAKHSTVSSKFSRGSYRPQISALPTAAPAGALKTKKRASTVDVLDILSGKVKATTTARPASAARRQPPAVSTGINYFTVSVPKAEEKRAQVFLERLKVVLENEPGRLVL</sequence>
<keyword evidence="5" id="KW-0808">Transferase</keyword>
<dbReference type="InterPro" id="IPR011053">
    <property type="entry name" value="Single_hybrid_motif"/>
</dbReference>
<accession>A0ABP0BHP4</accession>
<dbReference type="InterPro" id="IPR045257">
    <property type="entry name" value="E2/Pdx1"/>
</dbReference>
<dbReference type="Pfam" id="PF02817">
    <property type="entry name" value="E3_binding"/>
    <property type="match status" value="1"/>
</dbReference>
<protein>
    <submittedName>
        <fullName evidence="5">Pyridoxine biosynthesis protein</fullName>
        <ecNumber evidence="5">2.3.1.12</ecNumber>
    </submittedName>
</protein>
<gene>
    <name evidence="5" type="primary">PDX1</name>
    <name evidence="5" type="ORF">SBRCBS47491_003606</name>
</gene>
<dbReference type="SUPFAM" id="SSF47005">
    <property type="entry name" value="Peripheral subunit-binding domain of 2-oxo acid dehydrogenase complex"/>
    <property type="match status" value="1"/>
</dbReference>
<dbReference type="PANTHER" id="PTHR23151:SF82">
    <property type="entry name" value="PYRUVATE DEHYDROGENASE COMPLEX PROTEIN X COMPONENT, MITOCHONDRIAL"/>
    <property type="match status" value="1"/>
</dbReference>
<proteinExistence type="inferred from homology"/>
<comment type="similarity">
    <text evidence="1">Belongs to the 2-oxoacid dehydrogenase family.</text>
</comment>
<feature type="domain" description="Peripheral subunit-binding (PSBD)" evidence="4">
    <location>
        <begin position="186"/>
        <end position="227"/>
    </location>
</feature>
<dbReference type="CDD" id="cd06849">
    <property type="entry name" value="lipoyl_domain"/>
    <property type="match status" value="1"/>
</dbReference>
<dbReference type="PROSITE" id="PS50968">
    <property type="entry name" value="BIOTINYL_LIPOYL"/>
    <property type="match status" value="1"/>
</dbReference>
<evidence type="ECO:0000313" key="6">
    <source>
        <dbReference type="Proteomes" id="UP001642406"/>
    </source>
</evidence>
<evidence type="ECO:0000259" key="4">
    <source>
        <dbReference type="PROSITE" id="PS51826"/>
    </source>
</evidence>